<proteinExistence type="predicted"/>
<dbReference type="InterPro" id="IPR000073">
    <property type="entry name" value="AB_hydrolase_1"/>
</dbReference>
<evidence type="ECO:0000313" key="3">
    <source>
        <dbReference type="EMBL" id="PSW20868.1"/>
    </source>
</evidence>
<dbReference type="GO" id="GO:0016020">
    <property type="term" value="C:membrane"/>
    <property type="evidence" value="ECO:0007669"/>
    <property type="project" value="TreeGrafter"/>
</dbReference>
<reference evidence="3 4" key="1">
    <citation type="submission" date="2018-01" db="EMBL/GenBank/DDBJ databases">
        <title>Whole genome sequencing of Histamine producing bacteria.</title>
        <authorList>
            <person name="Butler K."/>
        </authorList>
    </citation>
    <scope>NUCLEOTIDE SEQUENCE [LARGE SCALE GENOMIC DNA]</scope>
    <source>
        <strain evidence="3 4">DSM 100436</strain>
    </source>
</reference>
<dbReference type="PANTHER" id="PTHR43798:SF31">
    <property type="entry name" value="AB HYDROLASE SUPERFAMILY PROTEIN YCLE"/>
    <property type="match status" value="1"/>
</dbReference>
<dbReference type="EMBL" id="PYMA01000003">
    <property type="protein sequence ID" value="PSW20868.1"/>
    <property type="molecule type" value="Genomic_DNA"/>
</dbReference>
<dbReference type="OrthoDB" id="7055710at2"/>
<dbReference type="Gene3D" id="3.40.50.1820">
    <property type="entry name" value="alpha/beta hydrolase"/>
    <property type="match status" value="1"/>
</dbReference>
<evidence type="ECO:0000256" key="1">
    <source>
        <dbReference type="ARBA" id="ARBA00022801"/>
    </source>
</evidence>
<dbReference type="Proteomes" id="UP000241771">
    <property type="component" value="Unassembled WGS sequence"/>
</dbReference>
<organism evidence="3 4">
    <name type="scientific">Photobacterium sanctipauli</name>
    <dbReference type="NCBI Taxonomy" id="1342794"/>
    <lineage>
        <taxon>Bacteria</taxon>
        <taxon>Pseudomonadati</taxon>
        <taxon>Pseudomonadota</taxon>
        <taxon>Gammaproteobacteria</taxon>
        <taxon>Vibrionales</taxon>
        <taxon>Vibrionaceae</taxon>
        <taxon>Photobacterium</taxon>
    </lineage>
</organism>
<evidence type="ECO:0000313" key="4">
    <source>
        <dbReference type="Proteomes" id="UP000241771"/>
    </source>
</evidence>
<feature type="domain" description="AB hydrolase-1" evidence="2">
    <location>
        <begin position="17"/>
        <end position="245"/>
    </location>
</feature>
<dbReference type="InterPro" id="IPR029058">
    <property type="entry name" value="AB_hydrolase_fold"/>
</dbReference>
<dbReference type="AlphaFoldDB" id="A0A2T3NXE1"/>
<dbReference type="PANTHER" id="PTHR43798">
    <property type="entry name" value="MONOACYLGLYCEROL LIPASE"/>
    <property type="match status" value="1"/>
</dbReference>
<protein>
    <submittedName>
        <fullName evidence="3">Alpha/beta hydrolase</fullName>
    </submittedName>
</protein>
<dbReference type="Pfam" id="PF00561">
    <property type="entry name" value="Abhydrolase_1"/>
    <property type="match status" value="1"/>
</dbReference>
<keyword evidence="4" id="KW-1185">Reference proteome</keyword>
<evidence type="ECO:0000259" key="2">
    <source>
        <dbReference type="Pfam" id="PF00561"/>
    </source>
</evidence>
<dbReference type="GO" id="GO:0016787">
    <property type="term" value="F:hydrolase activity"/>
    <property type="evidence" value="ECO:0007669"/>
    <property type="project" value="UniProtKB-KW"/>
</dbReference>
<gene>
    <name evidence="3" type="ORF">C9I98_06735</name>
</gene>
<accession>A0A2T3NXE1</accession>
<name>A0A2T3NXE1_9GAMM</name>
<dbReference type="PRINTS" id="PR00111">
    <property type="entry name" value="ABHYDROLASE"/>
</dbReference>
<dbReference type="InterPro" id="IPR050266">
    <property type="entry name" value="AB_hydrolase_sf"/>
</dbReference>
<comment type="caution">
    <text evidence="3">The sequence shown here is derived from an EMBL/GenBank/DDBJ whole genome shotgun (WGS) entry which is preliminary data.</text>
</comment>
<dbReference type="SUPFAM" id="SSF53474">
    <property type="entry name" value="alpha/beta-Hydrolases"/>
    <property type="match status" value="1"/>
</dbReference>
<keyword evidence="1 3" id="KW-0378">Hydrolase</keyword>
<sequence>MKLVDGTSYYSCGEGDTVIFIHGVGLDKSMWGGQVAGLQQHFHIIGYDMLGHGESPDPQEDATIEAYADQLERLISELELDKPITVVGFSMGGLVARAFALKYSHRIDRLVILNSVFNRTEEQRSNVLSRCKEVKKLGPGANVEAAIERWFSKEYRGASPAQINAFRERIVTNSENGYLQTYQLFGENDNYGVSQLNTLHFPVLVATGELDVGSTPEMAYGLARYLPNAQVVVLEQQRHMMPVEAPHQVNDMLLAFIQGQPKQEQSEQSQQDQVILQEVVNGA</sequence>